<dbReference type="Proteomes" id="UP001497527">
    <property type="component" value="Unassembled WGS sequence"/>
</dbReference>
<accession>A0ABP1EXL5</accession>
<organism evidence="3 4">
    <name type="scientific">Tenacibaculum polynesiense</name>
    <dbReference type="NCBI Taxonomy" id="3137857"/>
    <lineage>
        <taxon>Bacteria</taxon>
        <taxon>Pseudomonadati</taxon>
        <taxon>Bacteroidota</taxon>
        <taxon>Flavobacteriia</taxon>
        <taxon>Flavobacteriales</taxon>
        <taxon>Flavobacteriaceae</taxon>
        <taxon>Tenacibaculum</taxon>
    </lineage>
</organism>
<keyword evidence="1" id="KW-0175">Coiled coil</keyword>
<keyword evidence="4" id="KW-1185">Reference proteome</keyword>
<feature type="chain" id="PRO_5045981098" evidence="2">
    <location>
        <begin position="25"/>
        <end position="234"/>
    </location>
</feature>
<dbReference type="RefSeq" id="WP_348714304.1">
    <property type="nucleotide sequence ID" value="NZ_CAXJIO010000010.1"/>
</dbReference>
<sequence>MEAQKKYTILLFSMLLSLCFNSYASKSDVYFVFYATINGKSGHAGIAVDNYKTVVKEYRNEKNELVRKYEKLKTGTLTYYDLWPEKDDFNAQNVDKDVKAKYFKLPKATWEERITVNSLITKGIPHEEHYPVDGLLKISSTSSSDEILKNYIEELIDENKAFNVRTFNCADFVELIIEKLCACEIYAEEAILFRKSTTPNKLYKAIEQLRNTSILKDGSKKAEGSFTLERLIKQ</sequence>
<evidence type="ECO:0000313" key="3">
    <source>
        <dbReference type="EMBL" id="CAL2102219.1"/>
    </source>
</evidence>
<feature type="coiled-coil region" evidence="1">
    <location>
        <begin position="48"/>
        <end position="75"/>
    </location>
</feature>
<keyword evidence="2" id="KW-0732">Signal</keyword>
<evidence type="ECO:0000313" key="4">
    <source>
        <dbReference type="Proteomes" id="UP001497527"/>
    </source>
</evidence>
<comment type="caution">
    <text evidence="3">The sequence shown here is derived from an EMBL/GenBank/DDBJ whole genome shotgun (WGS) entry which is preliminary data.</text>
</comment>
<protein>
    <submittedName>
        <fullName evidence="3">Uncharacterized protein</fullName>
    </submittedName>
</protein>
<evidence type="ECO:0000256" key="1">
    <source>
        <dbReference type="SAM" id="Coils"/>
    </source>
</evidence>
<name>A0ABP1EXL5_9FLAO</name>
<gene>
    <name evidence="3" type="ORF">T190423A01A_10782</name>
</gene>
<evidence type="ECO:0000256" key="2">
    <source>
        <dbReference type="SAM" id="SignalP"/>
    </source>
</evidence>
<dbReference type="EMBL" id="CAXJIO010000010">
    <property type="protein sequence ID" value="CAL2102219.1"/>
    <property type="molecule type" value="Genomic_DNA"/>
</dbReference>
<feature type="signal peptide" evidence="2">
    <location>
        <begin position="1"/>
        <end position="24"/>
    </location>
</feature>
<reference evidence="3 4" key="1">
    <citation type="submission" date="2024-05" db="EMBL/GenBank/DDBJ databases">
        <authorList>
            <person name="Duchaud E."/>
        </authorList>
    </citation>
    <scope>NUCLEOTIDE SEQUENCE [LARGE SCALE GENOMIC DNA]</scope>
    <source>
        <strain evidence="3">Ena-SAMPLE-TAB-13-05-2024-13:56:06:370-140308</strain>
    </source>
</reference>
<proteinExistence type="predicted"/>